<feature type="region of interest" description="Disordered" evidence="4">
    <location>
        <begin position="16"/>
        <end position="40"/>
    </location>
</feature>
<dbReference type="SUPFAM" id="SSF48403">
    <property type="entry name" value="Ankyrin repeat"/>
    <property type="match status" value="1"/>
</dbReference>
<dbReference type="HOGENOM" id="CLU_555508_0_0_1"/>
<evidence type="ECO:0000256" key="3">
    <source>
        <dbReference type="PROSITE-ProRule" id="PRU00023"/>
    </source>
</evidence>
<dbReference type="InterPro" id="IPR051165">
    <property type="entry name" value="Multifunctional_ANK_Repeat"/>
</dbReference>
<dbReference type="Pfam" id="PF00023">
    <property type="entry name" value="Ank"/>
    <property type="match status" value="1"/>
</dbReference>
<sequence length="491" mass="56328">MGGQWRATFVVRPATKPVKAAEDQANESSGSEPRREGKLTSVTPQELLLMILGGIENQRDLYAAALTCRKLFDLARPLLVWKNAQGQREALHWACVHGHVETLKEVLAAEAHTNPFNLWVLTRKFSTPIRYFPLDEARSKSRTSLLPDVREPKLDESFSHAIQDIRTPLHIAAAWHHVEIVRTLIEHGVSPLYRPKDRRVPSRIRRGKYYTFDAIDWVMTLNPLVPDKHLPTELAKVKEIMRILLKDLTILRNDYLTYICDQWLNGKWNKSRAKRRYMIEIIKTLIDMGANPRAAVVKPKRSYLRLCKLKECISIVDNLLYHNHLDTANTLQLLFALMEGDDDFNPISKVGVSLLHTAVMDRNTVLIDYLLKRGADPNTTLHVSGVTPLHLLTSKHTHRRGGRVGIAKTLILAGASLEQRDKVDDLLPIDRCIRDELWGMAALLMLVGVAKRFMDQHVFQEERAWTDPEWLKIVRMVVDEGGWFDKPWQCR</sequence>
<feature type="repeat" description="ANK" evidence="3">
    <location>
        <begin position="164"/>
        <end position="196"/>
    </location>
</feature>
<proteinExistence type="predicted"/>
<evidence type="ECO:0000256" key="4">
    <source>
        <dbReference type="SAM" id="MobiDB-lite"/>
    </source>
</evidence>
<dbReference type="AlphaFoldDB" id="M7T3W4"/>
<feature type="repeat" description="ANK" evidence="3">
    <location>
        <begin position="350"/>
        <end position="382"/>
    </location>
</feature>
<organism evidence="6 7">
    <name type="scientific">Eutypa lata (strain UCR-EL1)</name>
    <name type="common">Grapevine dieback disease fungus</name>
    <name type="synonym">Eutypa armeniacae</name>
    <dbReference type="NCBI Taxonomy" id="1287681"/>
    <lineage>
        <taxon>Eukaryota</taxon>
        <taxon>Fungi</taxon>
        <taxon>Dikarya</taxon>
        <taxon>Ascomycota</taxon>
        <taxon>Pezizomycotina</taxon>
        <taxon>Sordariomycetes</taxon>
        <taxon>Xylariomycetidae</taxon>
        <taxon>Xylariales</taxon>
        <taxon>Diatrypaceae</taxon>
        <taxon>Eutypa</taxon>
    </lineage>
</organism>
<feature type="domain" description="F-box" evidence="5">
    <location>
        <begin position="44"/>
        <end position="83"/>
    </location>
</feature>
<dbReference type="OrthoDB" id="20507at2759"/>
<evidence type="ECO:0000259" key="5">
    <source>
        <dbReference type="Pfam" id="PF12937"/>
    </source>
</evidence>
<evidence type="ECO:0000313" key="7">
    <source>
        <dbReference type="Proteomes" id="UP000012174"/>
    </source>
</evidence>
<dbReference type="InterPro" id="IPR001810">
    <property type="entry name" value="F-box_dom"/>
</dbReference>
<keyword evidence="2 3" id="KW-0040">ANK repeat</keyword>
<reference evidence="7" key="1">
    <citation type="journal article" date="2013" name="Genome Announc.">
        <title>Draft genome sequence of the grapevine dieback fungus Eutypa lata UCR-EL1.</title>
        <authorList>
            <person name="Blanco-Ulate B."/>
            <person name="Rolshausen P.E."/>
            <person name="Cantu D."/>
        </authorList>
    </citation>
    <scope>NUCLEOTIDE SEQUENCE [LARGE SCALE GENOMIC DNA]</scope>
    <source>
        <strain evidence="7">UCR-EL1</strain>
    </source>
</reference>
<accession>M7T3W4</accession>
<evidence type="ECO:0000313" key="6">
    <source>
        <dbReference type="EMBL" id="EMR64521.1"/>
    </source>
</evidence>
<dbReference type="PANTHER" id="PTHR24123:SF33">
    <property type="entry name" value="PROTEIN HOS4"/>
    <property type="match status" value="1"/>
</dbReference>
<feature type="repeat" description="ANK" evidence="3">
    <location>
        <begin position="384"/>
        <end position="422"/>
    </location>
</feature>
<gene>
    <name evidence="6" type="ORF">UCREL1_8528</name>
</gene>
<evidence type="ECO:0000256" key="2">
    <source>
        <dbReference type="ARBA" id="ARBA00023043"/>
    </source>
</evidence>
<keyword evidence="1" id="KW-0677">Repeat</keyword>
<dbReference type="InterPro" id="IPR002110">
    <property type="entry name" value="Ankyrin_rpt"/>
</dbReference>
<dbReference type="KEGG" id="ela:UCREL1_8528"/>
<protein>
    <submittedName>
        <fullName evidence="6">Putative ankyrin repeat protein</fullName>
    </submittedName>
</protein>
<dbReference type="Gene3D" id="1.25.40.20">
    <property type="entry name" value="Ankyrin repeat-containing domain"/>
    <property type="match status" value="2"/>
</dbReference>
<dbReference type="Pfam" id="PF13606">
    <property type="entry name" value="Ank_3"/>
    <property type="match status" value="1"/>
</dbReference>
<evidence type="ECO:0000256" key="1">
    <source>
        <dbReference type="ARBA" id="ARBA00022737"/>
    </source>
</evidence>
<dbReference type="PROSITE" id="PS50088">
    <property type="entry name" value="ANK_REPEAT"/>
    <property type="match status" value="3"/>
</dbReference>
<dbReference type="InterPro" id="IPR036770">
    <property type="entry name" value="Ankyrin_rpt-contain_sf"/>
</dbReference>
<dbReference type="PROSITE" id="PS50297">
    <property type="entry name" value="ANK_REP_REGION"/>
    <property type="match status" value="2"/>
</dbReference>
<dbReference type="SMART" id="SM00248">
    <property type="entry name" value="ANK"/>
    <property type="match status" value="4"/>
</dbReference>
<name>M7T3W4_EUTLA</name>
<dbReference type="EMBL" id="KB707053">
    <property type="protein sequence ID" value="EMR64521.1"/>
    <property type="molecule type" value="Genomic_DNA"/>
</dbReference>
<dbReference type="Pfam" id="PF12937">
    <property type="entry name" value="F-box-like"/>
    <property type="match status" value="1"/>
</dbReference>
<dbReference type="Proteomes" id="UP000012174">
    <property type="component" value="Unassembled WGS sequence"/>
</dbReference>
<dbReference type="PANTHER" id="PTHR24123">
    <property type="entry name" value="ANKYRIN REPEAT-CONTAINING"/>
    <property type="match status" value="1"/>
</dbReference>
<keyword evidence="7" id="KW-1185">Reference proteome</keyword>